<dbReference type="PANTHER" id="PTHR30041:SF7">
    <property type="entry name" value="GLOBAL TRANSCRIPTIONAL REGULATOR SPX"/>
    <property type="match status" value="1"/>
</dbReference>
<dbReference type="SUPFAM" id="SSF52833">
    <property type="entry name" value="Thioredoxin-like"/>
    <property type="match status" value="1"/>
</dbReference>
<dbReference type="AlphaFoldDB" id="A0A9D1PKZ1"/>
<protein>
    <submittedName>
        <fullName evidence="2">Transcriptional regulator Spx</fullName>
    </submittedName>
</protein>
<gene>
    <name evidence="2" type="primary">spx</name>
    <name evidence="2" type="ORF">H9895_03960</name>
</gene>
<reference evidence="2" key="1">
    <citation type="journal article" date="2021" name="PeerJ">
        <title>Extensive microbial diversity within the chicken gut microbiome revealed by metagenomics and culture.</title>
        <authorList>
            <person name="Gilroy R."/>
            <person name="Ravi A."/>
            <person name="Getino M."/>
            <person name="Pursley I."/>
            <person name="Horton D.L."/>
            <person name="Alikhan N.F."/>
            <person name="Baker D."/>
            <person name="Gharbi K."/>
            <person name="Hall N."/>
            <person name="Watson M."/>
            <person name="Adriaenssens E.M."/>
            <person name="Foster-Nyarko E."/>
            <person name="Jarju S."/>
            <person name="Secka A."/>
            <person name="Antonio M."/>
            <person name="Oren A."/>
            <person name="Chaudhuri R.R."/>
            <person name="La Ragione R."/>
            <person name="Hildebrand F."/>
            <person name="Pallen M.J."/>
        </authorList>
    </citation>
    <scope>NUCLEOTIDE SEQUENCE</scope>
    <source>
        <strain evidence="2">CHK169-2315</strain>
    </source>
</reference>
<dbReference type="PANTHER" id="PTHR30041">
    <property type="entry name" value="ARSENATE REDUCTASE"/>
    <property type="match status" value="1"/>
</dbReference>
<dbReference type="Pfam" id="PF03960">
    <property type="entry name" value="ArsC"/>
    <property type="match status" value="1"/>
</dbReference>
<evidence type="ECO:0000313" key="3">
    <source>
        <dbReference type="Proteomes" id="UP000823937"/>
    </source>
</evidence>
<dbReference type="InterPro" id="IPR036249">
    <property type="entry name" value="Thioredoxin-like_sf"/>
</dbReference>
<dbReference type="InterPro" id="IPR006660">
    <property type="entry name" value="Arsenate_reductase-like"/>
</dbReference>
<evidence type="ECO:0000313" key="2">
    <source>
        <dbReference type="EMBL" id="HIV74219.1"/>
    </source>
</evidence>
<dbReference type="PROSITE" id="PS51353">
    <property type="entry name" value="ARSC"/>
    <property type="match status" value="1"/>
</dbReference>
<dbReference type="Proteomes" id="UP000823937">
    <property type="component" value="Unassembled WGS sequence"/>
</dbReference>
<dbReference type="NCBIfam" id="NF002459">
    <property type="entry name" value="PRK01655.1"/>
    <property type="match status" value="1"/>
</dbReference>
<organism evidence="2 3">
    <name type="scientific">Candidatus Pseudogracilibacillus intestinigallinarum</name>
    <dbReference type="NCBI Taxonomy" id="2838742"/>
    <lineage>
        <taxon>Bacteria</taxon>
        <taxon>Bacillati</taxon>
        <taxon>Bacillota</taxon>
        <taxon>Bacilli</taxon>
        <taxon>Bacillales</taxon>
        <taxon>Bacillaceae</taxon>
        <taxon>Pseudogracilibacillus</taxon>
    </lineage>
</organism>
<dbReference type="CDD" id="cd03032">
    <property type="entry name" value="ArsC_Spx"/>
    <property type="match status" value="1"/>
</dbReference>
<comment type="caution">
    <text evidence="2">The sequence shown here is derived from an EMBL/GenBank/DDBJ whole genome shotgun (WGS) entry which is preliminary data.</text>
</comment>
<dbReference type="InterPro" id="IPR006504">
    <property type="entry name" value="Tscrpt_reg_Spx/MgsR"/>
</dbReference>
<name>A0A9D1PKZ1_9BACI</name>
<proteinExistence type="inferred from homology"/>
<dbReference type="Gene3D" id="3.40.30.10">
    <property type="entry name" value="Glutaredoxin"/>
    <property type="match status" value="1"/>
</dbReference>
<dbReference type="EMBL" id="DXHX01000056">
    <property type="protein sequence ID" value="HIV74219.1"/>
    <property type="molecule type" value="Genomic_DNA"/>
</dbReference>
<evidence type="ECO:0000256" key="1">
    <source>
        <dbReference type="PROSITE-ProRule" id="PRU01282"/>
    </source>
</evidence>
<sequence>MKIKLYGSSTASTRKARRWFEEHNIPFEYRDILKKPLKKKEMQQILRLTEEGTKDIIATRSNVYKELDLDLENISLNDLYTLVNKNPKLLRQPIILGNDKLQVGFDEYNIRQFIPREERKRFIHDSLAFV</sequence>
<dbReference type="NCBIfam" id="TIGR01617">
    <property type="entry name" value="arsC_related"/>
    <property type="match status" value="1"/>
</dbReference>
<accession>A0A9D1PKZ1</accession>
<reference evidence="2" key="2">
    <citation type="submission" date="2021-04" db="EMBL/GenBank/DDBJ databases">
        <authorList>
            <person name="Gilroy R."/>
        </authorList>
    </citation>
    <scope>NUCLEOTIDE SEQUENCE</scope>
    <source>
        <strain evidence="2">CHK169-2315</strain>
    </source>
</reference>
<comment type="similarity">
    <text evidence="1">Belongs to the ArsC family.</text>
</comment>